<evidence type="ECO:0000313" key="1">
    <source>
        <dbReference type="EMBL" id="AFA42419.1"/>
    </source>
</evidence>
<dbReference type="AlphaFoldDB" id="H6V6D6"/>
<geneLocation type="plasmid" evidence="1">
    <name>pRCEID7.6</name>
</geneLocation>
<protein>
    <submittedName>
        <fullName evidence="1">Plasmid replication-like protein</fullName>
    </submittedName>
</protein>
<dbReference type="EMBL" id="JN793951">
    <property type="protein sequence ID" value="AFA42419.1"/>
    <property type="molecule type" value="Genomic_DNA"/>
</dbReference>
<organism evidence="1">
    <name type="scientific">Lacticaseibacillus casei</name>
    <name type="common">Lactobacillus casei</name>
    <dbReference type="NCBI Taxonomy" id="1582"/>
    <lineage>
        <taxon>Bacteria</taxon>
        <taxon>Bacillati</taxon>
        <taxon>Bacillota</taxon>
        <taxon>Bacilli</taxon>
        <taxon>Lactobacillales</taxon>
        <taxon>Lactobacillaceae</taxon>
        <taxon>Lacticaseibacillus</taxon>
    </lineage>
</organism>
<proteinExistence type="predicted"/>
<name>H6V6D6_LACCA</name>
<sequence length="116" mass="13632">MDRNSIYFDLLPGKKRACFDQGRCNCLPKIARQRAAILMSCWFARRPFIITIQEVFEMTKQDETHRVMFTLTDQAIAKLDQLVAKKQQEVNQNPDLAKYHVRVTKSNIVEDWLSKQ</sequence>
<keyword evidence="1" id="KW-0614">Plasmid</keyword>
<reference evidence="1" key="1">
    <citation type="journal article" date="2016" name="Springerplus">
        <title>Development of an Escherichia coli-Lactobacillus casei shuttle vector for heterologous protein expression in Lactobacillus casei.</title>
        <authorList>
            <person name="Suebwongsa N."/>
            <person name="Lulitanond V."/>
            <person name="Mayo B."/>
            <person name="Yotpanya P."/>
            <person name="Panya M."/>
        </authorList>
    </citation>
    <scope>NUCLEOTIDE SEQUENCE</scope>
    <source>
        <strain evidence="1">TISTR1341</strain>
        <plasmid evidence="1">pRCEID7.6</plasmid>
    </source>
</reference>
<accession>H6V6D6</accession>